<sequence length="760" mass="86772">MFDPQCEITLVSQLLDSIDGHLKLIHTPMKSHDAGHSNDDEELWLSDHRSIFSSCESPYRKPIPSIRNSQYEGFHWDLYGNNEYHRLAFEYDKRSHSSPTHMLEWSMQFESDHLADEIDDTMSSSNQRQTSWQAIKTKSVDSTGSASSSSSSSSSSTPTSSDSGSYAPNPLTLYHLFQSKKSQQHPCRLYQNFSDKSLCDSLTSSSSSISAHFPQISNVNSPTKITQIDLINPKQHSKTSVDQCLQTSLILCQTNKTSITCSKSPDRLLNHPSSQSSFISDYSLPDLDFLTYYAKENPSQFSAHSSRAKQSLLPMKSPFIEQLTPENKPRRTIFFCHIPLSTRHSSSAKEKCLKPNSTTISACSSTSSSGYFSNCSTNHTRHIQTPLKSCLKRTKTDVLADDIAQDVFTFTTERVYNQIDSSEQRRYSVEQEEHDLGTKKSVSFRDEIARRLIKPSTSPKLLDQDTCDILPRENLTDSPPSEFNLSDGEDDEETDEKEEDSLVNFVANTCEDIIKPLPIRNGSDKHLIDAFSQTILRILEIKCNDPKTYFLNNQTNPELDRILRFDFCPLLRAVLEDGLRQHSGSLFSRKMNLWRLIDLTTPLNSRFNEAKVKVQTDSSTNADWIEKFNSFVYQLLNLHELAGWLTHFVLHRTVLKTYYESWAFLLVNSNKDIFECLTNQLEKLSPLSFRLRYTSLSNSRITLTNQSSILPKKFHVRTWLRERKTQVKISPKDAISSRVSTLSQRHKSDLIPVSKRHEKL</sequence>
<accession>A0A813W079</accession>
<feature type="region of interest" description="Disordered" evidence="1">
    <location>
        <begin position="119"/>
        <end position="165"/>
    </location>
</feature>
<name>A0A813W079_ADIRI</name>
<feature type="compositionally biased region" description="Low complexity" evidence="1">
    <location>
        <begin position="140"/>
        <end position="165"/>
    </location>
</feature>
<gene>
    <name evidence="3" type="ORF">EDS130_LOCUS7177</name>
</gene>
<feature type="region of interest" description="Disordered" evidence="1">
    <location>
        <begin position="470"/>
        <end position="499"/>
    </location>
</feature>
<feature type="domain" description="RUN" evidence="2">
    <location>
        <begin position="558"/>
        <end position="696"/>
    </location>
</feature>
<reference evidence="3" key="1">
    <citation type="submission" date="2021-02" db="EMBL/GenBank/DDBJ databases">
        <authorList>
            <person name="Nowell W R."/>
        </authorList>
    </citation>
    <scope>NUCLEOTIDE SEQUENCE</scope>
</reference>
<feature type="compositionally biased region" description="Acidic residues" evidence="1">
    <location>
        <begin position="487"/>
        <end position="499"/>
    </location>
</feature>
<dbReference type="PROSITE" id="PS50826">
    <property type="entry name" value="RUN"/>
    <property type="match status" value="1"/>
</dbReference>
<evidence type="ECO:0000313" key="4">
    <source>
        <dbReference type="Proteomes" id="UP000663852"/>
    </source>
</evidence>
<dbReference type="Pfam" id="PF02759">
    <property type="entry name" value="RUN"/>
    <property type="match status" value="1"/>
</dbReference>
<proteinExistence type="predicted"/>
<dbReference type="Proteomes" id="UP000663852">
    <property type="component" value="Unassembled WGS sequence"/>
</dbReference>
<dbReference type="EMBL" id="CAJNOJ010000021">
    <property type="protein sequence ID" value="CAF0848049.1"/>
    <property type="molecule type" value="Genomic_DNA"/>
</dbReference>
<protein>
    <recommendedName>
        <fullName evidence="2">RUN domain-containing protein</fullName>
    </recommendedName>
</protein>
<dbReference type="SMART" id="SM00593">
    <property type="entry name" value="RUN"/>
    <property type="match status" value="1"/>
</dbReference>
<dbReference type="InterPro" id="IPR004012">
    <property type="entry name" value="Run_dom"/>
</dbReference>
<evidence type="ECO:0000256" key="1">
    <source>
        <dbReference type="SAM" id="MobiDB-lite"/>
    </source>
</evidence>
<evidence type="ECO:0000259" key="2">
    <source>
        <dbReference type="PROSITE" id="PS50826"/>
    </source>
</evidence>
<feature type="compositionally biased region" description="Polar residues" evidence="1">
    <location>
        <begin position="121"/>
        <end position="136"/>
    </location>
</feature>
<comment type="caution">
    <text evidence="3">The sequence shown here is derived from an EMBL/GenBank/DDBJ whole genome shotgun (WGS) entry which is preliminary data.</text>
</comment>
<dbReference type="AlphaFoldDB" id="A0A813W079"/>
<dbReference type="InterPro" id="IPR047343">
    <property type="entry name" value="RUSC1_2"/>
</dbReference>
<dbReference type="GO" id="GO:0031410">
    <property type="term" value="C:cytoplasmic vesicle"/>
    <property type="evidence" value="ECO:0007669"/>
    <property type="project" value="TreeGrafter"/>
</dbReference>
<dbReference type="Gene3D" id="1.20.58.900">
    <property type="match status" value="1"/>
</dbReference>
<evidence type="ECO:0000313" key="3">
    <source>
        <dbReference type="EMBL" id="CAF0848049.1"/>
    </source>
</evidence>
<organism evidence="3 4">
    <name type="scientific">Adineta ricciae</name>
    <name type="common">Rotifer</name>
    <dbReference type="NCBI Taxonomy" id="249248"/>
    <lineage>
        <taxon>Eukaryota</taxon>
        <taxon>Metazoa</taxon>
        <taxon>Spiralia</taxon>
        <taxon>Gnathifera</taxon>
        <taxon>Rotifera</taxon>
        <taxon>Eurotatoria</taxon>
        <taxon>Bdelloidea</taxon>
        <taxon>Adinetida</taxon>
        <taxon>Adinetidae</taxon>
        <taxon>Adineta</taxon>
    </lineage>
</organism>
<dbReference type="OrthoDB" id="9884296at2759"/>
<dbReference type="InterPro" id="IPR037213">
    <property type="entry name" value="Run_dom_sf"/>
</dbReference>
<dbReference type="SUPFAM" id="SSF140741">
    <property type="entry name" value="RUN domain-like"/>
    <property type="match status" value="1"/>
</dbReference>
<dbReference type="PANTHER" id="PTHR15591:SF13">
    <property type="entry name" value="RUN DOMAIN-CONTAINING PROTEIN"/>
    <property type="match status" value="1"/>
</dbReference>
<dbReference type="PANTHER" id="PTHR15591">
    <property type="entry name" value="RUN AND SH3 DOMAIN CONTAINING"/>
    <property type="match status" value="1"/>
</dbReference>